<feature type="region of interest" description="Disordered" evidence="5">
    <location>
        <begin position="188"/>
        <end position="207"/>
    </location>
</feature>
<evidence type="ECO:0000256" key="3">
    <source>
        <dbReference type="ARBA" id="ARBA00022517"/>
    </source>
</evidence>
<evidence type="ECO:0000313" key="8">
    <source>
        <dbReference type="Proteomes" id="UP000257109"/>
    </source>
</evidence>
<keyword evidence="4" id="KW-0539">Nucleus</keyword>
<dbReference type="GO" id="GO:0006364">
    <property type="term" value="P:rRNA processing"/>
    <property type="evidence" value="ECO:0007669"/>
    <property type="project" value="InterPro"/>
</dbReference>
<feature type="compositionally biased region" description="Basic and acidic residues" evidence="5">
    <location>
        <begin position="198"/>
        <end position="207"/>
    </location>
</feature>
<dbReference type="EMBL" id="QJKJ01006673">
    <property type="protein sequence ID" value="RDX85877.1"/>
    <property type="molecule type" value="Genomic_DNA"/>
</dbReference>
<dbReference type="GO" id="GO:0005730">
    <property type="term" value="C:nucleolus"/>
    <property type="evidence" value="ECO:0007669"/>
    <property type="project" value="UniProtKB-SubCell"/>
</dbReference>
<proteinExistence type="inferred from homology"/>
<dbReference type="GO" id="GO:0019843">
    <property type="term" value="F:rRNA binding"/>
    <property type="evidence" value="ECO:0007669"/>
    <property type="project" value="InterPro"/>
</dbReference>
<comment type="subcellular location">
    <subcellularLocation>
        <location evidence="1">Nucleus</location>
        <location evidence="1">Nucleolus</location>
    </subcellularLocation>
</comment>
<dbReference type="PANTHER" id="PTHR13634">
    <property type="entry name" value="RIBOSOME BIOGENESIS PROTEIN BRIX"/>
    <property type="match status" value="1"/>
</dbReference>
<dbReference type="PANTHER" id="PTHR13634:SF0">
    <property type="entry name" value="RIBOSOME BIOGENESIS PROTEIN BRX1 HOMOLOG"/>
    <property type="match status" value="1"/>
</dbReference>
<dbReference type="InterPro" id="IPR007109">
    <property type="entry name" value="Brix"/>
</dbReference>
<comment type="caution">
    <text evidence="7">The sequence shown here is derived from an EMBL/GenBank/DDBJ whole genome shotgun (WGS) entry which is preliminary data.</text>
</comment>
<dbReference type="GO" id="GO:0000027">
    <property type="term" value="P:ribosomal large subunit assembly"/>
    <property type="evidence" value="ECO:0007669"/>
    <property type="project" value="TreeGrafter"/>
</dbReference>
<evidence type="ECO:0000256" key="1">
    <source>
        <dbReference type="ARBA" id="ARBA00004604"/>
    </source>
</evidence>
<gene>
    <name evidence="7" type="primary">BRIX1-1</name>
    <name evidence="7" type="ORF">CR513_32868</name>
</gene>
<name>A0A371G5R3_MUCPR</name>
<dbReference type="SUPFAM" id="SSF52954">
    <property type="entry name" value="Class II aaRS ABD-related"/>
    <property type="match status" value="1"/>
</dbReference>
<keyword evidence="8" id="KW-1185">Reference proteome</keyword>
<dbReference type="STRING" id="157652.A0A371G5R3"/>
<evidence type="ECO:0000256" key="5">
    <source>
        <dbReference type="SAM" id="MobiDB-lite"/>
    </source>
</evidence>
<organism evidence="7 8">
    <name type="scientific">Mucuna pruriens</name>
    <name type="common">Velvet bean</name>
    <name type="synonym">Dolichos pruriens</name>
    <dbReference type="NCBI Taxonomy" id="157652"/>
    <lineage>
        <taxon>Eukaryota</taxon>
        <taxon>Viridiplantae</taxon>
        <taxon>Streptophyta</taxon>
        <taxon>Embryophyta</taxon>
        <taxon>Tracheophyta</taxon>
        <taxon>Spermatophyta</taxon>
        <taxon>Magnoliopsida</taxon>
        <taxon>eudicotyledons</taxon>
        <taxon>Gunneridae</taxon>
        <taxon>Pentapetalae</taxon>
        <taxon>rosids</taxon>
        <taxon>fabids</taxon>
        <taxon>Fabales</taxon>
        <taxon>Fabaceae</taxon>
        <taxon>Papilionoideae</taxon>
        <taxon>50 kb inversion clade</taxon>
        <taxon>NPAAA clade</taxon>
        <taxon>indigoferoid/millettioid clade</taxon>
        <taxon>Phaseoleae</taxon>
        <taxon>Mucuna</taxon>
    </lineage>
</organism>
<dbReference type="InterPro" id="IPR026532">
    <property type="entry name" value="BRX1"/>
</dbReference>
<keyword evidence="3" id="KW-0690">Ribosome biogenesis</keyword>
<dbReference type="AlphaFoldDB" id="A0A371G5R3"/>
<comment type="similarity">
    <text evidence="2">Belongs to the BRX1 family.</text>
</comment>
<accession>A0A371G5R3</accession>
<evidence type="ECO:0000259" key="6">
    <source>
        <dbReference type="PROSITE" id="PS50833"/>
    </source>
</evidence>
<dbReference type="Pfam" id="PF04427">
    <property type="entry name" value="Brix"/>
    <property type="match status" value="1"/>
</dbReference>
<protein>
    <submittedName>
        <fullName evidence="7">Ribosome biogenesis protein BRX1-like 1</fullName>
    </submittedName>
</protein>
<evidence type="ECO:0000256" key="4">
    <source>
        <dbReference type="ARBA" id="ARBA00023242"/>
    </source>
</evidence>
<reference evidence="7" key="1">
    <citation type="submission" date="2018-05" db="EMBL/GenBank/DDBJ databases">
        <title>Draft genome of Mucuna pruriens seed.</title>
        <authorList>
            <person name="Nnadi N.E."/>
            <person name="Vos R."/>
            <person name="Hasami M.H."/>
            <person name="Devisetty U.K."/>
            <person name="Aguiy J.C."/>
        </authorList>
    </citation>
    <scope>NUCLEOTIDE SEQUENCE [LARGE SCALE GENOMIC DNA]</scope>
    <source>
        <strain evidence="7">JCA_2017</strain>
    </source>
</reference>
<sequence>MDSKFSVRCLDQYLALSFILFDLHLSKMDFQRSSDIDHDPNLTPNQNLNYKNMNFPTIVSPSSIVCIKPVIYMHRSISFVDSLKDSFPPYSAWILFYRILVVCAKSITCLLVGEGSEKFQECYNLSSFYDNYSEPVHCYQIVPTPSPLTCDLCPRFSLVLGSGPFFFYDFGSWICQIFKQKMGKKRKHSETTQGVAQPKKEDAAPERPARTLLGWKDKNQVTDEVEDNVDSPIFRNKEKVLVTCSRRINYRYRHLMLNVVSLLPHCKKDNKVESKETKGATLNELVELKNCSSCLFFECRKHKDLYLWMAKCPNGPSVKFLVSAVHTMEELKLTGNQLKGSRPILTFSANFEKDAHWKLLKEMLLQIFETPKDHRKSKPFHDHVFVFSIVDDHIWFRNYQISVHHNESDKLPRGALDKMTLIEVGPRFCLNPIKIFGGSFGGPTLYENPFYVSPNQIRALEKRKKAGKFAKKVKAKTRRKMHEMSNPLEPDEFADMWKD</sequence>
<dbReference type="Proteomes" id="UP000257109">
    <property type="component" value="Unassembled WGS sequence"/>
</dbReference>
<evidence type="ECO:0000313" key="7">
    <source>
        <dbReference type="EMBL" id="RDX85877.1"/>
    </source>
</evidence>
<evidence type="ECO:0000256" key="2">
    <source>
        <dbReference type="ARBA" id="ARBA00006369"/>
    </source>
</evidence>
<dbReference type="SMART" id="SM00879">
    <property type="entry name" value="Brix"/>
    <property type="match status" value="1"/>
</dbReference>
<feature type="domain" description="Brix" evidence="6">
    <location>
        <begin position="238"/>
        <end position="441"/>
    </location>
</feature>
<dbReference type="OrthoDB" id="1638493at2759"/>
<dbReference type="PROSITE" id="PS50833">
    <property type="entry name" value="BRIX"/>
    <property type="match status" value="1"/>
</dbReference>